<evidence type="ECO:0000313" key="1">
    <source>
        <dbReference type="EMBL" id="KAH7140036.1"/>
    </source>
</evidence>
<proteinExistence type="predicted"/>
<dbReference type="Proteomes" id="UP000717696">
    <property type="component" value="Unassembled WGS sequence"/>
</dbReference>
<dbReference type="AlphaFoldDB" id="A0A9P9EMZ8"/>
<dbReference type="EMBL" id="JAGMUU010000014">
    <property type="protein sequence ID" value="KAH7140036.1"/>
    <property type="molecule type" value="Genomic_DNA"/>
</dbReference>
<gene>
    <name evidence="1" type="ORF">B0J13DRAFT_527691</name>
</gene>
<keyword evidence="2" id="KW-1185">Reference proteome</keyword>
<protein>
    <submittedName>
        <fullName evidence="1">Uncharacterized protein</fullName>
    </submittedName>
</protein>
<comment type="caution">
    <text evidence="1">The sequence shown here is derived from an EMBL/GenBank/DDBJ whole genome shotgun (WGS) entry which is preliminary data.</text>
</comment>
<organism evidence="1 2">
    <name type="scientific">Dactylonectria estremocensis</name>
    <dbReference type="NCBI Taxonomy" id="1079267"/>
    <lineage>
        <taxon>Eukaryota</taxon>
        <taxon>Fungi</taxon>
        <taxon>Dikarya</taxon>
        <taxon>Ascomycota</taxon>
        <taxon>Pezizomycotina</taxon>
        <taxon>Sordariomycetes</taxon>
        <taxon>Hypocreomycetidae</taxon>
        <taxon>Hypocreales</taxon>
        <taxon>Nectriaceae</taxon>
        <taxon>Dactylonectria</taxon>
    </lineage>
</organism>
<accession>A0A9P9EMZ8</accession>
<sequence>MSPSAVSAVVRQHPAPMLYRTVPVGTKARIVGENTALAPHLPSRHYTRNARQWHQVSHWTGSLFDSSGCRQQRMLNYRDTQRYRELVLARTRTDMRARRELDSSASRLGSAAFLDTILQEGVIPACLLDTKGQGGMLDIQRRESRRRVNDFANSKWAQLHGCAGLSRREQVEDCPGKRVSKKLMRAARAGLGYCTAELRRSQERGGPKSGHGR</sequence>
<name>A0A9P9EMZ8_9HYPO</name>
<evidence type="ECO:0000313" key="2">
    <source>
        <dbReference type="Proteomes" id="UP000717696"/>
    </source>
</evidence>
<reference evidence="1" key="1">
    <citation type="journal article" date="2021" name="Nat. Commun.">
        <title>Genetic determinants of endophytism in the Arabidopsis root mycobiome.</title>
        <authorList>
            <person name="Mesny F."/>
            <person name="Miyauchi S."/>
            <person name="Thiergart T."/>
            <person name="Pickel B."/>
            <person name="Atanasova L."/>
            <person name="Karlsson M."/>
            <person name="Huettel B."/>
            <person name="Barry K.W."/>
            <person name="Haridas S."/>
            <person name="Chen C."/>
            <person name="Bauer D."/>
            <person name="Andreopoulos W."/>
            <person name="Pangilinan J."/>
            <person name="LaButti K."/>
            <person name="Riley R."/>
            <person name="Lipzen A."/>
            <person name="Clum A."/>
            <person name="Drula E."/>
            <person name="Henrissat B."/>
            <person name="Kohler A."/>
            <person name="Grigoriev I.V."/>
            <person name="Martin F.M."/>
            <person name="Hacquard S."/>
        </authorList>
    </citation>
    <scope>NUCLEOTIDE SEQUENCE</scope>
    <source>
        <strain evidence="1">MPI-CAGE-AT-0021</strain>
    </source>
</reference>